<accession>A0ACB7T8M1</accession>
<protein>
    <submittedName>
        <fullName evidence="1">Uncharacterized protein</fullName>
    </submittedName>
</protein>
<sequence length="91" mass="9978">MALKTLAVLVLLVVTAAVMMTEAKTVSNLFAHKQCGGNEEWECRSGTCGEPTCQEPVLGRACTKDCLFRCYCRRGLFRNSQGACVTRNECP</sequence>
<dbReference type="EMBL" id="CM023490">
    <property type="protein sequence ID" value="KAH6942627.1"/>
    <property type="molecule type" value="Genomic_DNA"/>
</dbReference>
<reference evidence="1" key="1">
    <citation type="submission" date="2020-05" db="EMBL/GenBank/DDBJ databases">
        <title>Large-scale comparative analyses of tick genomes elucidate their genetic diversity and vector capacities.</title>
        <authorList>
            <person name="Jia N."/>
            <person name="Wang J."/>
            <person name="Shi W."/>
            <person name="Du L."/>
            <person name="Sun Y."/>
            <person name="Zhan W."/>
            <person name="Jiang J."/>
            <person name="Wang Q."/>
            <person name="Zhang B."/>
            <person name="Ji P."/>
            <person name="Sakyi L.B."/>
            <person name="Cui X."/>
            <person name="Yuan T."/>
            <person name="Jiang B."/>
            <person name="Yang W."/>
            <person name="Lam T.T.-Y."/>
            <person name="Chang Q."/>
            <person name="Ding S."/>
            <person name="Wang X."/>
            <person name="Zhu J."/>
            <person name="Ruan X."/>
            <person name="Zhao L."/>
            <person name="Wei J."/>
            <person name="Que T."/>
            <person name="Du C."/>
            <person name="Cheng J."/>
            <person name="Dai P."/>
            <person name="Han X."/>
            <person name="Huang E."/>
            <person name="Gao Y."/>
            <person name="Liu J."/>
            <person name="Shao H."/>
            <person name="Ye R."/>
            <person name="Li L."/>
            <person name="Wei W."/>
            <person name="Wang X."/>
            <person name="Wang C."/>
            <person name="Yang T."/>
            <person name="Huo Q."/>
            <person name="Li W."/>
            <person name="Guo W."/>
            <person name="Chen H."/>
            <person name="Zhou L."/>
            <person name="Ni X."/>
            <person name="Tian J."/>
            <person name="Zhou Y."/>
            <person name="Sheng Y."/>
            <person name="Liu T."/>
            <person name="Pan Y."/>
            <person name="Xia L."/>
            <person name="Li J."/>
            <person name="Zhao F."/>
            <person name="Cao W."/>
        </authorList>
    </citation>
    <scope>NUCLEOTIDE SEQUENCE</scope>
    <source>
        <strain evidence="1">Hyas-2018</strain>
    </source>
</reference>
<dbReference type="Proteomes" id="UP000821845">
    <property type="component" value="Chromosome 10"/>
</dbReference>
<organism evidence="1 2">
    <name type="scientific">Hyalomma asiaticum</name>
    <name type="common">Tick</name>
    <dbReference type="NCBI Taxonomy" id="266040"/>
    <lineage>
        <taxon>Eukaryota</taxon>
        <taxon>Metazoa</taxon>
        <taxon>Ecdysozoa</taxon>
        <taxon>Arthropoda</taxon>
        <taxon>Chelicerata</taxon>
        <taxon>Arachnida</taxon>
        <taxon>Acari</taxon>
        <taxon>Parasitiformes</taxon>
        <taxon>Ixodida</taxon>
        <taxon>Ixodoidea</taxon>
        <taxon>Ixodidae</taxon>
        <taxon>Hyalomminae</taxon>
        <taxon>Hyalomma</taxon>
    </lineage>
</organism>
<comment type="caution">
    <text evidence="1">The sequence shown here is derived from an EMBL/GenBank/DDBJ whole genome shotgun (WGS) entry which is preliminary data.</text>
</comment>
<evidence type="ECO:0000313" key="1">
    <source>
        <dbReference type="EMBL" id="KAH6942627.1"/>
    </source>
</evidence>
<keyword evidence="2" id="KW-1185">Reference proteome</keyword>
<name>A0ACB7T8M1_HYAAI</name>
<gene>
    <name evidence="1" type="ORF">HPB50_008645</name>
</gene>
<evidence type="ECO:0000313" key="2">
    <source>
        <dbReference type="Proteomes" id="UP000821845"/>
    </source>
</evidence>
<proteinExistence type="predicted"/>